<feature type="transmembrane region" description="Helical" evidence="2">
    <location>
        <begin position="208"/>
        <end position="227"/>
    </location>
</feature>
<feature type="region of interest" description="Disordered" evidence="1">
    <location>
        <begin position="324"/>
        <end position="391"/>
    </location>
</feature>
<evidence type="ECO:0000256" key="2">
    <source>
        <dbReference type="SAM" id="Phobius"/>
    </source>
</evidence>
<keyword evidence="2" id="KW-0812">Transmembrane</keyword>
<evidence type="ECO:0000313" key="4">
    <source>
        <dbReference type="Proteomes" id="UP000239539"/>
    </source>
</evidence>
<proteinExistence type="predicted"/>
<reference evidence="4" key="1">
    <citation type="journal article" date="2020" name="Int. J. Syst. Evol. Microbiol.">
        <title>Alteromonas alba sp. nov., a marine bacterium isolated from the seawater of the West Pacific Ocean.</title>
        <authorList>
            <person name="Sun C."/>
            <person name="Wu Y.-H."/>
            <person name="Xamxidin M."/>
            <person name="Cheng H."/>
            <person name="Xu X.-W."/>
        </authorList>
    </citation>
    <scope>NUCLEOTIDE SEQUENCE [LARGE SCALE GENOMIC DNA]</scope>
    <source>
        <strain evidence="4">9a2</strain>
    </source>
</reference>
<sequence length="487" mass="54297">MQSELHDRLEYLVNYSSQLIFVSGESIAQQQKTLEAFVFQQHDDTEIAYLTAQDNMEPSDYRRQLCRQLLGQVVGSFVRPLNELLSGLNSHEGPILIAITQAHNLPDALLQELWDLVLQSRFAGNKQHLNVLLFANNDWAERAKQWLPAKNTETPLIISSQSVMSEQPNFASELDKMIASRREAFQAHLENRQREHTQTFSNPLKTTWFYIAVACVFLMTFAGLVHWQYGDKLATLFSPIEQQNQEFQPPQVKPGSAYSTLLSDDNSNSDESQRGDGKPLDDIAIEAANVELVVSSIEGEDTQTKATDGNVLVTAWDEAVAALPASPETSEQQDVTAETTDEDNSGERLSDQGSAVTNNEDVDAPIVEISKPAQTSDSTTDAKGVEDAPSKNAEWIAENDYAIQMLAMKDKSVLNAFLSENGLLNRTRIYKTTRYGGDWFVVVDKQVYTSISQAQQGRAALPEYPGKENAFVKRGRQILSEISKVEN</sequence>
<gene>
    <name evidence="3" type="ORF">C6Y39_06770</name>
</gene>
<dbReference type="RefSeq" id="WP_105930538.1">
    <property type="nucleotide sequence ID" value="NZ_PVNO01000023.1"/>
</dbReference>
<feature type="compositionally biased region" description="Polar residues" evidence="1">
    <location>
        <begin position="327"/>
        <end position="338"/>
    </location>
</feature>
<protein>
    <submittedName>
        <fullName evidence="3">Cell division protein DamX</fullName>
    </submittedName>
</protein>
<comment type="caution">
    <text evidence="3">The sequence shown here is derived from an EMBL/GenBank/DDBJ whole genome shotgun (WGS) entry which is preliminary data.</text>
</comment>
<keyword evidence="3" id="KW-0132">Cell division</keyword>
<accession>A0ABX5CQH6</accession>
<feature type="compositionally biased region" description="Polar residues" evidence="1">
    <location>
        <begin position="372"/>
        <end position="381"/>
    </location>
</feature>
<dbReference type="InterPro" id="IPR036680">
    <property type="entry name" value="SPOR-like_sf"/>
</dbReference>
<evidence type="ECO:0000313" key="3">
    <source>
        <dbReference type="EMBL" id="PRO69658.1"/>
    </source>
</evidence>
<keyword evidence="2" id="KW-0472">Membrane</keyword>
<dbReference type="EMBL" id="PVNO01000023">
    <property type="protein sequence ID" value="PRO69658.1"/>
    <property type="molecule type" value="Genomic_DNA"/>
</dbReference>
<organism evidence="3 4">
    <name type="scientific">Alteromonas gracilis</name>
    <dbReference type="NCBI Taxonomy" id="1479524"/>
    <lineage>
        <taxon>Bacteria</taxon>
        <taxon>Pseudomonadati</taxon>
        <taxon>Pseudomonadota</taxon>
        <taxon>Gammaproteobacteria</taxon>
        <taxon>Alteromonadales</taxon>
        <taxon>Alteromonadaceae</taxon>
        <taxon>Alteromonas/Salinimonas group</taxon>
        <taxon>Alteromonas</taxon>
    </lineage>
</organism>
<feature type="region of interest" description="Disordered" evidence="1">
    <location>
        <begin position="245"/>
        <end position="279"/>
    </location>
</feature>
<keyword evidence="2" id="KW-1133">Transmembrane helix</keyword>
<feature type="compositionally biased region" description="Low complexity" evidence="1">
    <location>
        <begin position="261"/>
        <end position="270"/>
    </location>
</feature>
<name>A0ABX5CQH6_9ALTE</name>
<dbReference type="GO" id="GO:0051301">
    <property type="term" value="P:cell division"/>
    <property type="evidence" value="ECO:0007669"/>
    <property type="project" value="UniProtKB-KW"/>
</dbReference>
<keyword evidence="3" id="KW-0131">Cell cycle</keyword>
<dbReference type="Gene3D" id="3.30.70.1070">
    <property type="entry name" value="Sporulation related repeat"/>
    <property type="match status" value="1"/>
</dbReference>
<evidence type="ECO:0000256" key="1">
    <source>
        <dbReference type="SAM" id="MobiDB-lite"/>
    </source>
</evidence>
<keyword evidence="4" id="KW-1185">Reference proteome</keyword>
<dbReference type="Proteomes" id="UP000239539">
    <property type="component" value="Unassembled WGS sequence"/>
</dbReference>